<accession>A0A1S8WSB1</accession>
<evidence type="ECO:0000313" key="2">
    <source>
        <dbReference type="EMBL" id="OON17271.1"/>
    </source>
</evidence>
<dbReference type="InterPro" id="IPR006016">
    <property type="entry name" value="UspA"/>
</dbReference>
<dbReference type="SUPFAM" id="SSF52402">
    <property type="entry name" value="Adenine nucleotide alpha hydrolases-like"/>
    <property type="match status" value="2"/>
</dbReference>
<dbReference type="Pfam" id="PF00582">
    <property type="entry name" value="Usp"/>
    <property type="match status" value="2"/>
</dbReference>
<gene>
    <name evidence="2" type="ORF">X801_06892</name>
</gene>
<dbReference type="InterPro" id="IPR014729">
    <property type="entry name" value="Rossmann-like_a/b/a_fold"/>
</dbReference>
<dbReference type="PANTHER" id="PTHR46989">
    <property type="entry name" value="USP DOMAIN-CONTAINING PROTEIN"/>
    <property type="match status" value="1"/>
</dbReference>
<dbReference type="Proteomes" id="UP000243686">
    <property type="component" value="Unassembled WGS sequence"/>
</dbReference>
<evidence type="ECO:0000313" key="3">
    <source>
        <dbReference type="Proteomes" id="UP000243686"/>
    </source>
</evidence>
<feature type="domain" description="UspA" evidence="1">
    <location>
        <begin position="268"/>
        <end position="410"/>
    </location>
</feature>
<dbReference type="PANTHER" id="PTHR46989:SF3">
    <property type="entry name" value="USPA DOMAIN-CONTAINING PROTEIN"/>
    <property type="match status" value="1"/>
</dbReference>
<proteinExistence type="predicted"/>
<keyword evidence="3" id="KW-1185">Reference proteome</keyword>
<name>A0A1S8WSB1_OPIVI</name>
<reference evidence="2 3" key="1">
    <citation type="submission" date="2015-03" db="EMBL/GenBank/DDBJ databases">
        <title>Draft genome of the nematode, Opisthorchis viverrini.</title>
        <authorList>
            <person name="Mitreva M."/>
        </authorList>
    </citation>
    <scope>NUCLEOTIDE SEQUENCE [LARGE SCALE GENOMIC DNA]</scope>
    <source>
        <strain evidence="2">Khon Kaen</strain>
    </source>
</reference>
<dbReference type="AlphaFoldDB" id="A0A1S8WSB1"/>
<dbReference type="InterPro" id="IPR006015">
    <property type="entry name" value="Universal_stress_UspA"/>
</dbReference>
<dbReference type="PRINTS" id="PR01438">
    <property type="entry name" value="UNVRSLSTRESS"/>
</dbReference>
<feature type="domain" description="UspA" evidence="1">
    <location>
        <begin position="91"/>
        <end position="237"/>
    </location>
</feature>
<dbReference type="EMBL" id="KV895624">
    <property type="protein sequence ID" value="OON17271.1"/>
    <property type="molecule type" value="Genomic_DNA"/>
</dbReference>
<feature type="non-terminal residue" evidence="2">
    <location>
        <position position="1"/>
    </location>
</feature>
<feature type="non-terminal residue" evidence="2">
    <location>
        <position position="410"/>
    </location>
</feature>
<dbReference type="CDD" id="cd23659">
    <property type="entry name" value="USP_At3g01520-like"/>
    <property type="match status" value="2"/>
</dbReference>
<evidence type="ECO:0000259" key="1">
    <source>
        <dbReference type="Pfam" id="PF00582"/>
    </source>
</evidence>
<organism evidence="2 3">
    <name type="scientific">Opisthorchis viverrini</name>
    <name type="common">Southeast Asian liver fluke</name>
    <dbReference type="NCBI Taxonomy" id="6198"/>
    <lineage>
        <taxon>Eukaryota</taxon>
        <taxon>Metazoa</taxon>
        <taxon>Spiralia</taxon>
        <taxon>Lophotrochozoa</taxon>
        <taxon>Platyhelminthes</taxon>
        <taxon>Trematoda</taxon>
        <taxon>Digenea</taxon>
        <taxon>Opisthorchiida</taxon>
        <taxon>Opisthorchiata</taxon>
        <taxon>Opisthorchiidae</taxon>
        <taxon>Opisthorchis</taxon>
    </lineage>
</organism>
<dbReference type="Gene3D" id="3.40.50.620">
    <property type="entry name" value="HUPs"/>
    <property type="match status" value="2"/>
</dbReference>
<protein>
    <submittedName>
        <fullName evidence="2">Universal stress family protein</fullName>
    </submittedName>
</protein>
<sequence length="410" mass="44526">LTRDPGDTVVPVLADVSVHRRDLSRRAADWSVGHSGTSTDARRIALVPTRPIMGLHTTLLLLTFGGMANAPEVGTASPEGEPSAPEGRDSRIVIFPIDGSVHSERALSWYLDNMRAPNDHAVFINVIEPVYSSPAFGMSMESPMQPDIARVMESSIASGKKLCQNKMKHAKELALPAEAFLHVDSRPGHAIIKAVGGHHGDVVVMGSRGMGVIRRTFLGSVSDYVLHHSHVPVVIVPPPEEKLFLTFGEMASDGAGPQDAGSEGDKGRVILFPIDGSTHSERAFAWYLDKMRSPNDRALFVSVIEPLHTSHAFGMAMETSTVPELERAMELRTANCKQLCRDKMKQAKEHELPSQAFLYVDARPGNAVVKAVERCNANIVVMGNRGLSGVRRTVLGSVSDYVLHHSYVPV</sequence>